<evidence type="ECO:0000313" key="6">
    <source>
        <dbReference type="EMBL" id="MPM50904.1"/>
    </source>
</evidence>
<gene>
    <name evidence="6" type="primary">btuD_211</name>
    <name evidence="6" type="ORF">SDC9_97650</name>
</gene>
<evidence type="ECO:0000256" key="1">
    <source>
        <dbReference type="ARBA" id="ARBA00005417"/>
    </source>
</evidence>
<dbReference type="Pfam" id="PF00005">
    <property type="entry name" value="ABC_tran"/>
    <property type="match status" value="1"/>
</dbReference>
<comment type="similarity">
    <text evidence="1">Belongs to the ABC transporter superfamily.</text>
</comment>
<name>A0A645AMP6_9ZZZZ</name>
<dbReference type="PANTHER" id="PTHR42711">
    <property type="entry name" value="ABC TRANSPORTER ATP-BINDING PROTEIN"/>
    <property type="match status" value="1"/>
</dbReference>
<organism evidence="6">
    <name type="scientific">bioreactor metagenome</name>
    <dbReference type="NCBI Taxonomy" id="1076179"/>
    <lineage>
        <taxon>unclassified sequences</taxon>
        <taxon>metagenomes</taxon>
        <taxon>ecological metagenomes</taxon>
    </lineage>
</organism>
<dbReference type="PROSITE" id="PS50893">
    <property type="entry name" value="ABC_TRANSPORTER_2"/>
    <property type="match status" value="1"/>
</dbReference>
<dbReference type="PANTHER" id="PTHR42711:SF5">
    <property type="entry name" value="ABC TRANSPORTER ATP-BINDING PROTEIN NATA"/>
    <property type="match status" value="1"/>
</dbReference>
<dbReference type="GO" id="GO:0016887">
    <property type="term" value="F:ATP hydrolysis activity"/>
    <property type="evidence" value="ECO:0007669"/>
    <property type="project" value="InterPro"/>
</dbReference>
<evidence type="ECO:0000256" key="3">
    <source>
        <dbReference type="ARBA" id="ARBA00022741"/>
    </source>
</evidence>
<feature type="domain" description="ABC transporter" evidence="5">
    <location>
        <begin position="5"/>
        <end position="229"/>
    </location>
</feature>
<proteinExistence type="inferred from homology"/>
<dbReference type="InterPro" id="IPR050763">
    <property type="entry name" value="ABC_transporter_ATP-binding"/>
</dbReference>
<evidence type="ECO:0000256" key="2">
    <source>
        <dbReference type="ARBA" id="ARBA00022448"/>
    </source>
</evidence>
<sequence>MPGAIECRGLTKRFGQLTAVHELDLSLDAGTVLGFVGPNGAGKSTTIRMMLGLCAPTAGSVRLWGADPLRDHQVRARVGYCPGELRLDERLTVAATLTSWGKLRHSTDTGFRDELVERLGVEPGRQVRGLSTGNRRKVALVGALMSRPDLLVLDEPTNGLDPLVQEEFMAILGEAASAGTSVLLSSHVLSEVERVANEVAVIREGAIVASGPTSQLRGNLPQVFRAVFAGQAPPAVEFSALPGALQVDAPSPRELKISWSGAPRPLLAKLGGYDIESLTAPEPDLETAFLSYYRNDEPAAARRAES</sequence>
<dbReference type="Gene3D" id="3.40.50.300">
    <property type="entry name" value="P-loop containing nucleotide triphosphate hydrolases"/>
    <property type="match status" value="1"/>
</dbReference>
<dbReference type="SUPFAM" id="SSF52540">
    <property type="entry name" value="P-loop containing nucleoside triphosphate hydrolases"/>
    <property type="match status" value="1"/>
</dbReference>
<dbReference type="EMBL" id="VSSQ01013177">
    <property type="protein sequence ID" value="MPM50904.1"/>
    <property type="molecule type" value="Genomic_DNA"/>
</dbReference>
<dbReference type="InterPro" id="IPR027417">
    <property type="entry name" value="P-loop_NTPase"/>
</dbReference>
<evidence type="ECO:0000259" key="5">
    <source>
        <dbReference type="PROSITE" id="PS50893"/>
    </source>
</evidence>
<keyword evidence="3" id="KW-0547">Nucleotide-binding</keyword>
<protein>
    <submittedName>
        <fullName evidence="6">Vitamin B12 import ATP-binding protein BtuD</fullName>
    </submittedName>
</protein>
<comment type="caution">
    <text evidence="6">The sequence shown here is derived from an EMBL/GenBank/DDBJ whole genome shotgun (WGS) entry which is preliminary data.</text>
</comment>
<dbReference type="InterPro" id="IPR003439">
    <property type="entry name" value="ABC_transporter-like_ATP-bd"/>
</dbReference>
<reference evidence="6" key="1">
    <citation type="submission" date="2019-08" db="EMBL/GenBank/DDBJ databases">
        <authorList>
            <person name="Kucharzyk K."/>
            <person name="Murdoch R.W."/>
            <person name="Higgins S."/>
            <person name="Loffler F."/>
        </authorList>
    </citation>
    <scope>NUCLEOTIDE SEQUENCE</scope>
</reference>
<evidence type="ECO:0000256" key="4">
    <source>
        <dbReference type="ARBA" id="ARBA00022840"/>
    </source>
</evidence>
<dbReference type="InterPro" id="IPR003593">
    <property type="entry name" value="AAA+_ATPase"/>
</dbReference>
<dbReference type="CDD" id="cd03230">
    <property type="entry name" value="ABC_DR_subfamily_A"/>
    <property type="match status" value="1"/>
</dbReference>
<accession>A0A645AMP6</accession>
<dbReference type="SMART" id="SM00382">
    <property type="entry name" value="AAA"/>
    <property type="match status" value="1"/>
</dbReference>
<keyword evidence="2" id="KW-0813">Transport</keyword>
<dbReference type="GO" id="GO:0005524">
    <property type="term" value="F:ATP binding"/>
    <property type="evidence" value="ECO:0007669"/>
    <property type="project" value="UniProtKB-KW"/>
</dbReference>
<keyword evidence="4 6" id="KW-0067">ATP-binding</keyword>
<dbReference type="AlphaFoldDB" id="A0A645AMP6"/>